<dbReference type="HAMAP" id="MF_00255">
    <property type="entry name" value="Gly_tRNA_synth_beta"/>
    <property type="match status" value="1"/>
</dbReference>
<dbReference type="AlphaFoldDB" id="E4TYN7"/>
<comment type="subunit">
    <text evidence="8">Tetramer of two alpha and two beta subunits.</text>
</comment>
<dbReference type="GO" id="GO:0006426">
    <property type="term" value="P:glycyl-tRNA aminoacylation"/>
    <property type="evidence" value="ECO:0007669"/>
    <property type="project" value="UniProtKB-UniRule"/>
</dbReference>
<evidence type="ECO:0000256" key="6">
    <source>
        <dbReference type="ARBA" id="ARBA00023146"/>
    </source>
</evidence>
<dbReference type="HOGENOM" id="CLU_007220_2_2_7"/>
<evidence type="ECO:0000256" key="1">
    <source>
        <dbReference type="ARBA" id="ARBA00008226"/>
    </source>
</evidence>
<evidence type="ECO:0000256" key="5">
    <source>
        <dbReference type="ARBA" id="ARBA00022917"/>
    </source>
</evidence>
<dbReference type="eggNOG" id="COG0751">
    <property type="taxonomic scope" value="Bacteria"/>
</dbReference>
<dbReference type="PROSITE" id="PS50861">
    <property type="entry name" value="AA_TRNA_LIGASE_II_GLYAB"/>
    <property type="match status" value="1"/>
</dbReference>
<dbReference type="InterPro" id="IPR006194">
    <property type="entry name" value="Gly-tRNA-synth_heterodimer"/>
</dbReference>
<evidence type="ECO:0000256" key="7">
    <source>
        <dbReference type="ARBA" id="ARBA00047937"/>
    </source>
</evidence>
<dbReference type="EC" id="6.1.1.14" evidence="8"/>
<comment type="similarity">
    <text evidence="1 8">Belongs to the class-II aminoacyl-tRNA synthetase family.</text>
</comment>
<dbReference type="KEGG" id="sku:Sulku_1366"/>
<protein>
    <recommendedName>
        <fullName evidence="8">Glycine--tRNA ligase beta subunit</fullName>
        <ecNumber evidence="8">6.1.1.14</ecNumber>
    </recommendedName>
    <alternativeName>
        <fullName evidence="8">Glycyl-tRNA synthetase beta subunit</fullName>
        <shortName evidence="8">GlyRS</shortName>
    </alternativeName>
</protein>
<evidence type="ECO:0000256" key="8">
    <source>
        <dbReference type="HAMAP-Rule" id="MF_00255"/>
    </source>
</evidence>
<dbReference type="EMBL" id="CP002355">
    <property type="protein sequence ID" value="ADR34028.1"/>
    <property type="molecule type" value="Genomic_DNA"/>
</dbReference>
<keyword evidence="3 8" id="KW-0547">Nucleotide-binding</keyword>
<evidence type="ECO:0000313" key="9">
    <source>
        <dbReference type="EMBL" id="ADR34028.1"/>
    </source>
</evidence>
<sequence>MLKPLLIEIGVEELPAVPLLKELADIEKKWVAVLEKNALLGEFEFYYTPRRLVLWHREFKTRQDDRIEEFYGAPVDIAIKDGTPTPAALGFAKKCGVEFNQLSRAEKGGKEVLYFSQNIPGRSSIEILGEMIDQWIKSLSFGKSMRWGSNHESFIRPIRWVNVTLGEELVDMELFGVRSASETYVHRISHFEAKKVNSIHHYFDLLKEGSVDLYPQSRRESILANFAQLEKENGISIEVDEDLLNEVVAITEHPTPLLGSFDESFLELPPEVIITSMKEHQRYFPVFKEGKLINAFVVVSNALTDDFSKVIEGNERVLRPRLSDALFFYRNDLKKGLSTAGLEKVVFMNGLGTLAEKIKREKVVASTIANLIYDNINPAHLDRAMDLAKADLMSEMVYEFTELQGLMGYYYALALGENADVATAIKEQYLPTGEESALPSTMLSAIVAMSMKVDTLIGMFSIGEIPTGSRDPFALRRAVNGIIKIAVTHQIPLNFSTLIDQLVSIYPQGKEYKKNVETFVIERLAGAYVGVNPSIIQAVVAKDANVELDILEIDRKIRAVNTIASSDSFVEAFSTFKRVSNILKDEAMDKGFKVNGTLFENDAERNLYSAAVSAISKSYETLEERLDALFALKAPLDTFFDNVMVNAEDLSVRANRKALVGMIYAEIYSIADIKNITL</sequence>
<dbReference type="GO" id="GO:0005524">
    <property type="term" value="F:ATP binding"/>
    <property type="evidence" value="ECO:0007669"/>
    <property type="project" value="UniProtKB-UniRule"/>
</dbReference>
<name>E4TYN7_SULKY</name>
<evidence type="ECO:0000313" key="10">
    <source>
        <dbReference type="Proteomes" id="UP000008721"/>
    </source>
</evidence>
<dbReference type="PANTHER" id="PTHR30075">
    <property type="entry name" value="GLYCYL-TRNA SYNTHETASE"/>
    <property type="match status" value="1"/>
</dbReference>
<evidence type="ECO:0000256" key="4">
    <source>
        <dbReference type="ARBA" id="ARBA00022840"/>
    </source>
</evidence>
<organism evidence="9 10">
    <name type="scientific">Sulfuricurvum kujiense (strain ATCC BAA-921 / DSM 16994 / JCM 11577 / YK-1)</name>
    <dbReference type="NCBI Taxonomy" id="709032"/>
    <lineage>
        <taxon>Bacteria</taxon>
        <taxon>Pseudomonadati</taxon>
        <taxon>Campylobacterota</taxon>
        <taxon>Epsilonproteobacteria</taxon>
        <taxon>Campylobacterales</taxon>
        <taxon>Sulfurimonadaceae</taxon>
        <taxon>Sulfuricurvum</taxon>
    </lineage>
</organism>
<comment type="subcellular location">
    <subcellularLocation>
        <location evidence="8">Cytoplasm</location>
    </subcellularLocation>
</comment>
<keyword evidence="8" id="KW-0963">Cytoplasm</keyword>
<accession>E4TYN7</accession>
<keyword evidence="4 8" id="KW-0067">ATP-binding</keyword>
<keyword evidence="2 8" id="KW-0436">Ligase</keyword>
<dbReference type="GO" id="GO:0005829">
    <property type="term" value="C:cytosol"/>
    <property type="evidence" value="ECO:0007669"/>
    <property type="project" value="TreeGrafter"/>
</dbReference>
<dbReference type="OrthoDB" id="9775440at2"/>
<dbReference type="Pfam" id="PF02092">
    <property type="entry name" value="tRNA_synt_2f"/>
    <property type="match status" value="1"/>
</dbReference>
<dbReference type="PRINTS" id="PR01045">
    <property type="entry name" value="TRNASYNTHGB"/>
</dbReference>
<evidence type="ECO:0000256" key="3">
    <source>
        <dbReference type="ARBA" id="ARBA00022741"/>
    </source>
</evidence>
<keyword evidence="5 8" id="KW-0648">Protein biosynthesis</keyword>
<dbReference type="InterPro" id="IPR015944">
    <property type="entry name" value="Gly-tRNA-synth_bsu"/>
</dbReference>
<evidence type="ECO:0000256" key="2">
    <source>
        <dbReference type="ARBA" id="ARBA00022598"/>
    </source>
</evidence>
<reference evidence="9 10" key="1">
    <citation type="journal article" date="2012" name="Stand. Genomic Sci.">
        <title>Complete genome sequence of the sulfur compounds oxidizing chemolithoautotroph Sulfuricurvum kujiense type strain (YK-1(T)).</title>
        <authorList>
            <person name="Han C."/>
            <person name="Kotsyurbenko O."/>
            <person name="Chertkov O."/>
            <person name="Held B."/>
            <person name="Lapidus A."/>
            <person name="Nolan M."/>
            <person name="Lucas S."/>
            <person name="Hammon N."/>
            <person name="Deshpande S."/>
            <person name="Cheng J.F."/>
            <person name="Tapia R."/>
            <person name="Goodwin L.A."/>
            <person name="Pitluck S."/>
            <person name="Liolios K."/>
            <person name="Pagani I."/>
            <person name="Ivanova N."/>
            <person name="Mavromatis K."/>
            <person name="Mikhailova N."/>
            <person name="Pati A."/>
            <person name="Chen A."/>
            <person name="Palaniappan K."/>
            <person name="Land M."/>
            <person name="Hauser L."/>
            <person name="Chang Y.J."/>
            <person name="Jeffries C.D."/>
            <person name="Brambilla E.M."/>
            <person name="Rohde M."/>
            <person name="Spring S."/>
            <person name="Sikorski J."/>
            <person name="Goker M."/>
            <person name="Woyke T."/>
            <person name="Bristow J."/>
            <person name="Eisen J.A."/>
            <person name="Markowitz V."/>
            <person name="Hugenholtz P."/>
            <person name="Kyrpides N.C."/>
            <person name="Klenk H.P."/>
            <person name="Detter J.C."/>
        </authorList>
    </citation>
    <scope>NUCLEOTIDE SEQUENCE [LARGE SCALE GENOMIC DNA]</scope>
    <source>
        <strain evidence="10">ATCC BAA-921 / DSM 16994 / JCM 11577 / YK-1</strain>
    </source>
</reference>
<gene>
    <name evidence="8" type="primary">glyS</name>
    <name evidence="9" type="ordered locus">Sulku_1366</name>
</gene>
<proteinExistence type="inferred from homology"/>
<comment type="catalytic activity">
    <reaction evidence="7 8">
        <text>tRNA(Gly) + glycine + ATP = glycyl-tRNA(Gly) + AMP + diphosphate</text>
        <dbReference type="Rhea" id="RHEA:16013"/>
        <dbReference type="Rhea" id="RHEA-COMP:9664"/>
        <dbReference type="Rhea" id="RHEA-COMP:9683"/>
        <dbReference type="ChEBI" id="CHEBI:30616"/>
        <dbReference type="ChEBI" id="CHEBI:33019"/>
        <dbReference type="ChEBI" id="CHEBI:57305"/>
        <dbReference type="ChEBI" id="CHEBI:78442"/>
        <dbReference type="ChEBI" id="CHEBI:78522"/>
        <dbReference type="ChEBI" id="CHEBI:456215"/>
        <dbReference type="EC" id="6.1.1.14"/>
    </reaction>
</comment>
<keyword evidence="6 8" id="KW-0030">Aminoacyl-tRNA synthetase</keyword>
<keyword evidence="10" id="KW-1185">Reference proteome</keyword>
<dbReference type="NCBIfam" id="TIGR00211">
    <property type="entry name" value="glyS"/>
    <property type="match status" value="1"/>
</dbReference>
<dbReference type="Proteomes" id="UP000008721">
    <property type="component" value="Chromosome"/>
</dbReference>
<dbReference type="RefSeq" id="WP_013460225.1">
    <property type="nucleotide sequence ID" value="NC_014762.1"/>
</dbReference>
<dbReference type="STRING" id="709032.Sulku_1366"/>
<dbReference type="SUPFAM" id="SSF109604">
    <property type="entry name" value="HD-domain/PDEase-like"/>
    <property type="match status" value="1"/>
</dbReference>
<dbReference type="PANTHER" id="PTHR30075:SF2">
    <property type="entry name" value="GLYCINE--TRNA LIGASE, CHLOROPLASTIC_MITOCHONDRIAL 2"/>
    <property type="match status" value="1"/>
</dbReference>
<dbReference type="GO" id="GO:0004820">
    <property type="term" value="F:glycine-tRNA ligase activity"/>
    <property type="evidence" value="ECO:0007669"/>
    <property type="project" value="UniProtKB-UniRule"/>
</dbReference>